<keyword evidence="2" id="KW-1185">Reference proteome</keyword>
<accession>A0A9W7FIX8</accession>
<evidence type="ECO:0000313" key="2">
    <source>
        <dbReference type="Proteomes" id="UP001165122"/>
    </source>
</evidence>
<dbReference type="Proteomes" id="UP001165122">
    <property type="component" value="Unassembled WGS sequence"/>
</dbReference>
<protein>
    <submittedName>
        <fullName evidence="1">Uncharacterized protein</fullName>
    </submittedName>
</protein>
<evidence type="ECO:0000313" key="1">
    <source>
        <dbReference type="EMBL" id="GMI12925.1"/>
    </source>
</evidence>
<organism evidence="1 2">
    <name type="scientific">Triparma laevis f. longispina</name>
    <dbReference type="NCBI Taxonomy" id="1714387"/>
    <lineage>
        <taxon>Eukaryota</taxon>
        <taxon>Sar</taxon>
        <taxon>Stramenopiles</taxon>
        <taxon>Ochrophyta</taxon>
        <taxon>Bolidophyceae</taxon>
        <taxon>Parmales</taxon>
        <taxon>Triparmaceae</taxon>
        <taxon>Triparma</taxon>
    </lineage>
</organism>
<sequence>MLHIKSAVVGFVLACLLIVGHFFQPSALSDLHLRVLTKESIPPTPTFPPPPNNKAGLCFALNPKLTEEHSPGRKLAAMSWLLNLSMRSINVASSRSPHSSTFLFLDLEDSYKDQQALVDQSAFPNVGLHVTPSRKNIIDALSNCSHLNNCEA</sequence>
<dbReference type="EMBL" id="BRXW01000182">
    <property type="protein sequence ID" value="GMI12925.1"/>
    <property type="molecule type" value="Genomic_DNA"/>
</dbReference>
<dbReference type="OrthoDB" id="10517479at2759"/>
<name>A0A9W7FIX8_9STRA</name>
<dbReference type="AlphaFoldDB" id="A0A9W7FIX8"/>
<gene>
    <name evidence="1" type="ORF">TrLO_g3704</name>
</gene>
<comment type="caution">
    <text evidence="1">The sequence shown here is derived from an EMBL/GenBank/DDBJ whole genome shotgun (WGS) entry which is preliminary data.</text>
</comment>
<reference evidence="2" key="1">
    <citation type="journal article" date="2023" name="Commun. Biol.">
        <title>Genome analysis of Parmales, the sister group of diatoms, reveals the evolutionary specialization of diatoms from phago-mixotrophs to photoautotrophs.</title>
        <authorList>
            <person name="Ban H."/>
            <person name="Sato S."/>
            <person name="Yoshikawa S."/>
            <person name="Yamada K."/>
            <person name="Nakamura Y."/>
            <person name="Ichinomiya M."/>
            <person name="Sato N."/>
            <person name="Blanc-Mathieu R."/>
            <person name="Endo H."/>
            <person name="Kuwata A."/>
            <person name="Ogata H."/>
        </authorList>
    </citation>
    <scope>NUCLEOTIDE SEQUENCE [LARGE SCALE GENOMIC DNA]</scope>
    <source>
        <strain evidence="2">NIES 3700</strain>
    </source>
</reference>
<proteinExistence type="predicted"/>